<keyword evidence="5" id="KW-0472">Membrane</keyword>
<evidence type="ECO:0000256" key="1">
    <source>
        <dbReference type="ARBA" id="ARBA00004203"/>
    </source>
</evidence>
<dbReference type="EMBL" id="CP010028">
    <property type="protein sequence ID" value="AIZ43912.1"/>
    <property type="molecule type" value="Genomic_DNA"/>
</dbReference>
<keyword evidence="5" id="KW-1133">Transmembrane helix</keyword>
<keyword evidence="3" id="KW-0574">Periplasm</keyword>
<protein>
    <recommendedName>
        <fullName evidence="8">Prepilin-type N-terminal cleavage/methylation domain-containing protein</fullName>
    </recommendedName>
</protein>
<dbReference type="HOGENOM" id="CLU_081518_0_0_0"/>
<proteinExistence type="predicted"/>
<dbReference type="RefSeq" id="WP_039681548.1">
    <property type="nucleotide sequence ID" value="NZ_CP010028.1"/>
</dbReference>
<dbReference type="KEGG" id="dsw:QR90_00325"/>
<dbReference type="GO" id="GO:0042597">
    <property type="term" value="C:periplasmic space"/>
    <property type="evidence" value="ECO:0007669"/>
    <property type="project" value="UniProtKB-SubCell"/>
</dbReference>
<evidence type="ECO:0000256" key="5">
    <source>
        <dbReference type="SAM" id="Phobius"/>
    </source>
</evidence>
<dbReference type="PROSITE" id="PS00409">
    <property type="entry name" value="PROKAR_NTER_METHYL"/>
    <property type="match status" value="1"/>
</dbReference>
<evidence type="ECO:0000256" key="2">
    <source>
        <dbReference type="ARBA" id="ARBA00004418"/>
    </source>
</evidence>
<dbReference type="InterPro" id="IPR045584">
    <property type="entry name" value="Pilin-like"/>
</dbReference>
<dbReference type="AlphaFoldDB" id="A0A0A7KCL8"/>
<reference evidence="7" key="1">
    <citation type="submission" date="2014-11" db="EMBL/GenBank/DDBJ databases">
        <title>Hymenobacter sp. DG25B genome submission.</title>
        <authorList>
            <person name="Jung H.-Y."/>
            <person name="Kim M.K."/>
            <person name="Srinivasan S."/>
            <person name="Lim S."/>
        </authorList>
    </citation>
    <scope>NUCLEOTIDE SEQUENCE [LARGE SCALE GENOMIC DNA]</scope>
    <source>
        <strain evidence="7">DY59</strain>
    </source>
</reference>
<dbReference type="NCBIfam" id="TIGR02532">
    <property type="entry name" value="IV_pilin_GFxxxE"/>
    <property type="match status" value="1"/>
</dbReference>
<evidence type="ECO:0000313" key="7">
    <source>
        <dbReference type="Proteomes" id="UP000030634"/>
    </source>
</evidence>
<dbReference type="Proteomes" id="UP000030634">
    <property type="component" value="Chromosome"/>
</dbReference>
<keyword evidence="5" id="KW-0812">Transmembrane</keyword>
<comment type="subcellular location">
    <subcellularLocation>
        <location evidence="1">Cell outer membrane</location>
        <topology evidence="1">Single-pass membrane protein</topology>
    </subcellularLocation>
    <subcellularLocation>
        <location evidence="2">Periplasm</location>
    </subcellularLocation>
</comment>
<evidence type="ECO:0000256" key="3">
    <source>
        <dbReference type="ARBA" id="ARBA00022764"/>
    </source>
</evidence>
<dbReference type="GO" id="GO:0009279">
    <property type="term" value="C:cell outer membrane"/>
    <property type="evidence" value="ECO:0007669"/>
    <property type="project" value="UniProtKB-SubCell"/>
</dbReference>
<gene>
    <name evidence="6" type="ORF">QR90_00325</name>
</gene>
<dbReference type="STRING" id="1182571.QR90_00325"/>
<sequence length="281" mass="29597">MKQLRQAGFTLLELLIGMALIGIVLTVLLNVFTQGTQVSTQSSSRAEMQQELLNAQQLIAGKLREAWYVYPPGQTINMTGTALTQKPAGGNSWLVGTDPILAMVLPRKNSSLSCATTTPTSTSGPDGCYRFLAYYPVKRSVWVLGTGIGSWRSPGSDDVNGETWILAEYRGTIAPGTGGTPPTTPPSIPTGNSANILSDYIAPTTVTTGFTTTSPVNNTYSMFTYMAADGTAATASKPVAGVTLNLATTRKVAGATLRLPNATDEYTISIYPSNLGKTAAN</sequence>
<name>A0A0A7KCL8_9DEIO</name>
<dbReference type="Gene3D" id="3.30.700.10">
    <property type="entry name" value="Glycoprotein, Type 4 Pilin"/>
    <property type="match status" value="1"/>
</dbReference>
<organism evidence="6 7">
    <name type="scientific">Deinococcus radiopugnans</name>
    <dbReference type="NCBI Taxonomy" id="57497"/>
    <lineage>
        <taxon>Bacteria</taxon>
        <taxon>Thermotogati</taxon>
        <taxon>Deinococcota</taxon>
        <taxon>Deinococci</taxon>
        <taxon>Deinococcales</taxon>
        <taxon>Deinococcaceae</taxon>
        <taxon>Deinococcus</taxon>
    </lineage>
</organism>
<evidence type="ECO:0008006" key="8">
    <source>
        <dbReference type="Google" id="ProtNLM"/>
    </source>
</evidence>
<evidence type="ECO:0000256" key="4">
    <source>
        <dbReference type="ARBA" id="ARBA00023237"/>
    </source>
</evidence>
<evidence type="ECO:0000313" key="6">
    <source>
        <dbReference type="EMBL" id="AIZ43912.1"/>
    </source>
</evidence>
<dbReference type="Pfam" id="PF07963">
    <property type="entry name" value="N_methyl"/>
    <property type="match status" value="1"/>
</dbReference>
<accession>A0A0A7KCL8</accession>
<dbReference type="InterPro" id="IPR012902">
    <property type="entry name" value="N_methyl_site"/>
</dbReference>
<keyword evidence="4" id="KW-0998">Cell outer membrane</keyword>
<dbReference type="SUPFAM" id="SSF54523">
    <property type="entry name" value="Pili subunits"/>
    <property type="match status" value="1"/>
</dbReference>
<feature type="transmembrane region" description="Helical" evidence="5">
    <location>
        <begin position="12"/>
        <end position="32"/>
    </location>
</feature>